<dbReference type="OrthoDB" id="582199at2"/>
<dbReference type="GO" id="GO:0006950">
    <property type="term" value="P:response to stress"/>
    <property type="evidence" value="ECO:0007669"/>
    <property type="project" value="TreeGrafter"/>
</dbReference>
<dbReference type="GO" id="GO:0003700">
    <property type="term" value="F:DNA-binding transcription factor activity"/>
    <property type="evidence" value="ECO:0007669"/>
    <property type="project" value="InterPro"/>
</dbReference>
<dbReference type="Proteomes" id="UP000027746">
    <property type="component" value="Unassembled WGS sequence"/>
</dbReference>
<dbReference type="InterPro" id="IPR036390">
    <property type="entry name" value="WH_DNA-bd_sf"/>
</dbReference>
<sequence>MPVLSPPSPTETKVIDPDSLGFLIGDMSRLMRGTFEREIEKVRVPVTTSEARVLVHMARSGATRQNVLAENLGLAPMSVTGYLDNLERSGFIERAADPADRRAKIVTLTDAAQDLLERIAIAGQQARAQATAGLTAEQVAAFKSVAITIRKNLETERATARTESAS</sequence>
<evidence type="ECO:0000256" key="3">
    <source>
        <dbReference type="ARBA" id="ARBA00023163"/>
    </source>
</evidence>
<evidence type="ECO:0000256" key="1">
    <source>
        <dbReference type="ARBA" id="ARBA00023015"/>
    </source>
</evidence>
<name>A0A073JDX6_9RHOB</name>
<gene>
    <name evidence="4" type="ORF">SUH3_16865</name>
</gene>
<dbReference type="Pfam" id="PF01047">
    <property type="entry name" value="MarR"/>
    <property type="match status" value="1"/>
</dbReference>
<dbReference type="GeneID" id="68871252"/>
<dbReference type="PANTHER" id="PTHR33164:SF64">
    <property type="entry name" value="TRANSCRIPTIONAL REGULATOR SLYA"/>
    <property type="match status" value="1"/>
</dbReference>
<dbReference type="SMART" id="SM00347">
    <property type="entry name" value="HTH_MARR"/>
    <property type="match status" value="1"/>
</dbReference>
<keyword evidence="5" id="KW-1185">Reference proteome</keyword>
<dbReference type="PRINTS" id="PR00598">
    <property type="entry name" value="HTHMARR"/>
</dbReference>
<accession>A0A073JDX6</accession>
<dbReference type="PROSITE" id="PS50995">
    <property type="entry name" value="HTH_MARR_2"/>
    <property type="match status" value="1"/>
</dbReference>
<dbReference type="RefSeq" id="WP_037924835.1">
    <property type="nucleotide sequence ID" value="NZ_CP054599.1"/>
</dbReference>
<evidence type="ECO:0000313" key="4">
    <source>
        <dbReference type="EMBL" id="KEJ95937.1"/>
    </source>
</evidence>
<dbReference type="AlphaFoldDB" id="A0A073JDX6"/>
<dbReference type="SUPFAM" id="SSF46785">
    <property type="entry name" value="Winged helix' DNA-binding domain"/>
    <property type="match status" value="1"/>
</dbReference>
<dbReference type="EMBL" id="JAMD01000004">
    <property type="protein sequence ID" value="KEJ95937.1"/>
    <property type="molecule type" value="Genomic_DNA"/>
</dbReference>
<reference evidence="4 5" key="1">
    <citation type="submission" date="2014-01" db="EMBL/GenBank/DDBJ databases">
        <title>Sulfitobacter sp. H3 (MCCC 1A00686) Genome Sequencing.</title>
        <authorList>
            <person name="Lai Q."/>
            <person name="Hong Z."/>
        </authorList>
    </citation>
    <scope>NUCLEOTIDE SEQUENCE [LARGE SCALE GENOMIC DNA]</scope>
    <source>
        <strain evidence="4 5">H3</strain>
    </source>
</reference>
<dbReference type="InterPro" id="IPR039422">
    <property type="entry name" value="MarR/SlyA-like"/>
</dbReference>
<proteinExistence type="predicted"/>
<evidence type="ECO:0000313" key="5">
    <source>
        <dbReference type="Proteomes" id="UP000027746"/>
    </source>
</evidence>
<dbReference type="InterPro" id="IPR000835">
    <property type="entry name" value="HTH_MarR-typ"/>
</dbReference>
<comment type="caution">
    <text evidence="4">The sequence shown here is derived from an EMBL/GenBank/DDBJ whole genome shotgun (WGS) entry which is preliminary data.</text>
</comment>
<organism evidence="4 5">
    <name type="scientific">Pseudosulfitobacter pseudonitzschiae</name>
    <dbReference type="NCBI Taxonomy" id="1402135"/>
    <lineage>
        <taxon>Bacteria</taxon>
        <taxon>Pseudomonadati</taxon>
        <taxon>Pseudomonadota</taxon>
        <taxon>Alphaproteobacteria</taxon>
        <taxon>Rhodobacterales</taxon>
        <taxon>Roseobacteraceae</taxon>
        <taxon>Pseudosulfitobacter</taxon>
    </lineage>
</organism>
<dbReference type="PANTHER" id="PTHR33164">
    <property type="entry name" value="TRANSCRIPTIONAL REGULATOR, MARR FAMILY"/>
    <property type="match status" value="1"/>
</dbReference>
<keyword evidence="1" id="KW-0805">Transcription regulation</keyword>
<dbReference type="InterPro" id="IPR023187">
    <property type="entry name" value="Tscrpt_reg_MarR-type_CS"/>
</dbReference>
<dbReference type="Gene3D" id="1.10.10.10">
    <property type="entry name" value="Winged helix-like DNA-binding domain superfamily/Winged helix DNA-binding domain"/>
    <property type="match status" value="1"/>
</dbReference>
<keyword evidence="2" id="KW-0238">DNA-binding</keyword>
<dbReference type="InterPro" id="IPR036388">
    <property type="entry name" value="WH-like_DNA-bd_sf"/>
</dbReference>
<dbReference type="GO" id="GO:0003677">
    <property type="term" value="F:DNA binding"/>
    <property type="evidence" value="ECO:0007669"/>
    <property type="project" value="UniProtKB-KW"/>
</dbReference>
<protein>
    <submittedName>
        <fullName evidence="4">MarR family transcriptional regulator</fullName>
    </submittedName>
</protein>
<keyword evidence="3" id="KW-0804">Transcription</keyword>
<dbReference type="PROSITE" id="PS01117">
    <property type="entry name" value="HTH_MARR_1"/>
    <property type="match status" value="1"/>
</dbReference>
<evidence type="ECO:0000256" key="2">
    <source>
        <dbReference type="ARBA" id="ARBA00023125"/>
    </source>
</evidence>